<dbReference type="RefSeq" id="XP_013900533.1">
    <property type="nucleotide sequence ID" value="XM_014045079.1"/>
</dbReference>
<dbReference type="GO" id="GO:0006487">
    <property type="term" value="P:protein N-linked glycosylation"/>
    <property type="evidence" value="ECO:0007669"/>
    <property type="project" value="TreeGrafter"/>
</dbReference>
<organism evidence="3 4">
    <name type="scientific">Monoraphidium neglectum</name>
    <dbReference type="NCBI Taxonomy" id="145388"/>
    <lineage>
        <taxon>Eukaryota</taxon>
        <taxon>Viridiplantae</taxon>
        <taxon>Chlorophyta</taxon>
        <taxon>core chlorophytes</taxon>
        <taxon>Chlorophyceae</taxon>
        <taxon>CS clade</taxon>
        <taxon>Sphaeropleales</taxon>
        <taxon>Selenastraceae</taxon>
        <taxon>Monoraphidium</taxon>
    </lineage>
</organism>
<dbReference type="InterPro" id="IPR029044">
    <property type="entry name" value="Nucleotide-diphossugar_trans"/>
</dbReference>
<dbReference type="KEGG" id="mng:MNEG_6445"/>
<feature type="region of interest" description="Disordered" evidence="1">
    <location>
        <begin position="656"/>
        <end position="675"/>
    </location>
</feature>
<dbReference type="AlphaFoldDB" id="A0A0D2L2N0"/>
<keyword evidence="2" id="KW-0732">Signal</keyword>
<evidence type="ECO:0000256" key="2">
    <source>
        <dbReference type="SAM" id="SignalP"/>
    </source>
</evidence>
<evidence type="ECO:0000256" key="1">
    <source>
        <dbReference type="SAM" id="MobiDB-lite"/>
    </source>
</evidence>
<feature type="compositionally biased region" description="Basic and acidic residues" evidence="1">
    <location>
        <begin position="616"/>
        <end position="625"/>
    </location>
</feature>
<dbReference type="Pfam" id="PF04488">
    <property type="entry name" value="Gly_transf_sug"/>
    <property type="match status" value="1"/>
</dbReference>
<evidence type="ECO:0000313" key="3">
    <source>
        <dbReference type="EMBL" id="KIZ01514.1"/>
    </source>
</evidence>
<evidence type="ECO:0008006" key="5">
    <source>
        <dbReference type="Google" id="ProtNLM"/>
    </source>
</evidence>
<dbReference type="InterPro" id="IPR007577">
    <property type="entry name" value="GlycoTrfase_DXD_sugar-bd_CS"/>
</dbReference>
<feature type="region of interest" description="Disordered" evidence="1">
    <location>
        <begin position="28"/>
        <end position="68"/>
    </location>
</feature>
<dbReference type="STRING" id="145388.A0A0D2L2N0"/>
<reference evidence="3 4" key="1">
    <citation type="journal article" date="2013" name="BMC Genomics">
        <title>Reconstruction of the lipid metabolism for the microalga Monoraphidium neglectum from its genome sequence reveals characteristics suitable for biofuel production.</title>
        <authorList>
            <person name="Bogen C."/>
            <person name="Al-Dilaimi A."/>
            <person name="Albersmeier A."/>
            <person name="Wichmann J."/>
            <person name="Grundmann M."/>
            <person name="Rupp O."/>
            <person name="Lauersen K.J."/>
            <person name="Blifernez-Klassen O."/>
            <person name="Kalinowski J."/>
            <person name="Goesmann A."/>
            <person name="Mussgnug J.H."/>
            <person name="Kruse O."/>
        </authorList>
    </citation>
    <scope>NUCLEOTIDE SEQUENCE [LARGE SCALE GENOMIC DNA]</scope>
    <source>
        <strain evidence="3 4">SAG 48.87</strain>
    </source>
</reference>
<name>A0A0D2L2N0_9CHLO</name>
<dbReference type="OrthoDB" id="513717at2759"/>
<gene>
    <name evidence="3" type="ORF">MNEG_6445</name>
</gene>
<feature type="compositionally biased region" description="Gly residues" evidence="1">
    <location>
        <begin position="521"/>
        <end position="537"/>
    </location>
</feature>
<evidence type="ECO:0000313" key="4">
    <source>
        <dbReference type="Proteomes" id="UP000054498"/>
    </source>
</evidence>
<feature type="compositionally biased region" description="Basic and acidic residues" evidence="1">
    <location>
        <begin position="593"/>
        <end position="604"/>
    </location>
</feature>
<dbReference type="Gene3D" id="3.90.550.20">
    <property type="match status" value="1"/>
</dbReference>
<dbReference type="GO" id="GO:0000136">
    <property type="term" value="C:mannan polymerase complex"/>
    <property type="evidence" value="ECO:0007669"/>
    <property type="project" value="TreeGrafter"/>
</dbReference>
<sequence length="792" mass="82110">MRRVLLAALVLAAGLGAVTAADPASATRAAIGGDSDDSRSWSATAAATDGDDGGAGTAPLPRPTSLPPREAARAAAAAAKARVGSVRAAAWPAPHYDGYSLASSRDTFEICKVQSGLKREISLEELLPIYGLPRELLQTRRVSIATLSRVLASAAPSARLVIAPLLAGEAELAPVLHPDGRLPRLVHFTVRDKDALLPHQALAVASWAVLNPGYAILLYDDADIAAFMAAYHPRHVALFKRLGSQVERTDLWRYLVLCTFGGVYADSDVVAGRPVSGWAQDAGLLTGVENVFEDLAAARRRDYTGVMQVVQWTIAARPGHPAVCRMGDYVQRRVDAEAAGAAGGGDQDRDHAILERTGPGIWSRSVHDYIREHGVAPEAVVGGARVGDLRLLPQSSFGCASSTVNLADPLAYVYHMFKGSWRLHEPGKLWQFVTHLYAHLFDGDGQHAGTAAGAGAGETAVAASPAVGPARAAALAASGGALVKRLGGAAVRLQEQMKEQRPSQLAVAMGVEPVSGRVAPAGGGSSRGNSGGGGAGGDVSPAGAAAQLSQQHRQEHNIQQQRQQQQQQQQQQLQRQQKQQQLQPAGAAQQPNRLKERQLREQRTHGAAAMQMQAMDARRSEQEDRLLHSRHSLHLLPLASALALAALVCGALLHRSGGSSSNSSGSGGSSSRCATSVGASTAAPRAASGAGFGGGASCPVTPRHSAGGGSLASIWGSTRHKRSVSFGSGAAAVPLLPLSLQQPPLPKGAAERLPGAAGTATARHHRDGSFSGGCLKRGGSSLQCLQGGAGMQ</sequence>
<dbReference type="EMBL" id="KK101264">
    <property type="protein sequence ID" value="KIZ01514.1"/>
    <property type="molecule type" value="Genomic_DNA"/>
</dbReference>
<dbReference type="GeneID" id="25739321"/>
<protein>
    <recommendedName>
        <fullName evidence="5">Initiation-specific alpha-1,6-mannosyltransferase</fullName>
    </recommendedName>
</protein>
<dbReference type="Proteomes" id="UP000054498">
    <property type="component" value="Unassembled WGS sequence"/>
</dbReference>
<dbReference type="PANTHER" id="PTHR31834">
    <property type="entry name" value="INITIATION-SPECIFIC ALPHA-1,6-MANNOSYLTRANSFERASE"/>
    <property type="match status" value="1"/>
</dbReference>
<dbReference type="InterPro" id="IPR039367">
    <property type="entry name" value="Och1-like"/>
</dbReference>
<feature type="compositionally biased region" description="Low complexity" evidence="1">
    <location>
        <begin position="557"/>
        <end position="590"/>
    </location>
</feature>
<feature type="chain" id="PRO_5002246202" description="Initiation-specific alpha-1,6-mannosyltransferase" evidence="2">
    <location>
        <begin position="21"/>
        <end position="792"/>
    </location>
</feature>
<feature type="region of interest" description="Disordered" evidence="1">
    <location>
        <begin position="516"/>
        <end position="625"/>
    </location>
</feature>
<keyword evidence="4" id="KW-1185">Reference proteome</keyword>
<feature type="signal peptide" evidence="2">
    <location>
        <begin position="1"/>
        <end position="20"/>
    </location>
</feature>
<accession>A0A0D2L2N0</accession>
<dbReference type="PANTHER" id="PTHR31834:SF1">
    <property type="entry name" value="INITIATION-SPECIFIC ALPHA-1,6-MANNOSYLTRANSFERASE"/>
    <property type="match status" value="1"/>
</dbReference>
<proteinExistence type="predicted"/>
<dbReference type="SUPFAM" id="SSF53448">
    <property type="entry name" value="Nucleotide-diphospho-sugar transferases"/>
    <property type="match status" value="1"/>
</dbReference>
<dbReference type="GO" id="GO:0000009">
    <property type="term" value="F:alpha-1,6-mannosyltransferase activity"/>
    <property type="evidence" value="ECO:0007669"/>
    <property type="project" value="InterPro"/>
</dbReference>